<gene>
    <name evidence="1" type="ORF">UA74_14505</name>
</gene>
<organism evidence="1 2">
    <name type="scientific">Actinoalloteichus fjordicus</name>
    <dbReference type="NCBI Taxonomy" id="1612552"/>
    <lineage>
        <taxon>Bacteria</taxon>
        <taxon>Bacillati</taxon>
        <taxon>Actinomycetota</taxon>
        <taxon>Actinomycetes</taxon>
        <taxon>Pseudonocardiales</taxon>
        <taxon>Pseudonocardiaceae</taxon>
        <taxon>Actinoalloteichus</taxon>
    </lineage>
</organism>
<accession>A0AAC9PRZ0</accession>
<reference evidence="2" key="1">
    <citation type="submission" date="2016-06" db="EMBL/GenBank/DDBJ databases">
        <title>Complete genome sequence of Actinoalloteichus fjordicus DSM 46855 (=ADI127-17), type strain of the new species Actinoalloteichus fjordicus.</title>
        <authorList>
            <person name="Ruckert C."/>
            <person name="Nouioui I."/>
            <person name="Willmese J."/>
            <person name="van Wezel G."/>
            <person name="Klenk H.-P."/>
            <person name="Kalinowski J."/>
            <person name="Zotchev S.B."/>
        </authorList>
    </citation>
    <scope>NUCLEOTIDE SEQUENCE [LARGE SCALE GENOMIC DNA]</scope>
    <source>
        <strain evidence="2">ADI127-7</strain>
    </source>
</reference>
<dbReference type="EMBL" id="CP016076">
    <property type="protein sequence ID" value="APU14959.1"/>
    <property type="molecule type" value="Genomic_DNA"/>
</dbReference>
<evidence type="ECO:0000313" key="1">
    <source>
        <dbReference type="EMBL" id="APU14959.1"/>
    </source>
</evidence>
<dbReference type="AlphaFoldDB" id="A0AAC9PRZ0"/>
<proteinExistence type="predicted"/>
<protein>
    <submittedName>
        <fullName evidence="1">Uncharacterized protein</fullName>
    </submittedName>
</protein>
<sequence length="77" mass="8711">MRARLWWRSVPGSPPDLELLARRDPVVCRCSDHPSSESVLDSDTGTLLVTHDRWMPDAVRVVRRTEVADGTISERVV</sequence>
<dbReference type="Proteomes" id="UP000185511">
    <property type="component" value="Chromosome"/>
</dbReference>
<name>A0AAC9PRZ0_9PSEU</name>
<evidence type="ECO:0000313" key="2">
    <source>
        <dbReference type="Proteomes" id="UP000185511"/>
    </source>
</evidence>
<keyword evidence="2" id="KW-1185">Reference proteome</keyword>
<dbReference type="KEGG" id="acad:UA74_14505"/>